<reference evidence="1 2" key="1">
    <citation type="submission" date="2015-12" db="EMBL/GenBank/DDBJ databases">
        <authorList>
            <person name="Shamseldin A."/>
            <person name="Moawad H."/>
            <person name="Abd El-Rahim W.M."/>
            <person name="Sadowsky M.J."/>
        </authorList>
    </citation>
    <scope>NUCLEOTIDE SEQUENCE [LARGE SCALE GENOMIC DNA]</scope>
    <source>
        <strain evidence="1 2">DG5B</strain>
    </source>
</reference>
<dbReference type="STRING" id="1411621.AUC43_10405"/>
<keyword evidence="2" id="KW-1185">Reference proteome</keyword>
<name>A0A0U4CPX9_9BACT</name>
<evidence type="ECO:0000313" key="2">
    <source>
        <dbReference type="Proteomes" id="UP000059542"/>
    </source>
</evidence>
<dbReference type="Proteomes" id="UP000059542">
    <property type="component" value="Chromosome"/>
</dbReference>
<protein>
    <submittedName>
        <fullName evidence="1">Uncharacterized protein</fullName>
    </submittedName>
</protein>
<accession>A0A0U4CPX9</accession>
<sequence>MAGGFGTGPQGARVLGLGCASTAYINSIAGLSTAPGLPAQWGGSLTRISLGGIGQIRRASFIGQDTYQRTDQDLAIQPGGDFYAARALSKRVSFGSVLTTPYGYHTKVGTTLMLPYSRDACNPLRDADVLDNFKKLQRARAVLDAYNADLENLAHNIYRLPEVEITNHRSALDLDGILFNNVADIISVNGVVYSLEPVRGNFFSLDYYSLTPRGNGLVANTIISAINKSYRANIPAVDVNNQPTVAQ</sequence>
<dbReference type="AlphaFoldDB" id="A0A0U4CPX9"/>
<dbReference type="KEGG" id="hyg:AUC43_10405"/>
<evidence type="ECO:0000313" key="1">
    <source>
        <dbReference type="EMBL" id="ALW85470.1"/>
    </source>
</evidence>
<gene>
    <name evidence="1" type="ORF">AUC43_10405</name>
</gene>
<dbReference type="EMBL" id="CP013909">
    <property type="protein sequence ID" value="ALW85470.1"/>
    <property type="molecule type" value="Genomic_DNA"/>
</dbReference>
<organism evidence="1 2">
    <name type="scientific">Hymenobacter sedentarius</name>
    <dbReference type="NCBI Taxonomy" id="1411621"/>
    <lineage>
        <taxon>Bacteria</taxon>
        <taxon>Pseudomonadati</taxon>
        <taxon>Bacteroidota</taxon>
        <taxon>Cytophagia</taxon>
        <taxon>Cytophagales</taxon>
        <taxon>Hymenobacteraceae</taxon>
        <taxon>Hymenobacter</taxon>
    </lineage>
</organism>
<proteinExistence type="predicted"/>